<name>A0A7J6V7Y0_THATH</name>
<organism evidence="1 2">
    <name type="scientific">Thalictrum thalictroides</name>
    <name type="common">Rue-anemone</name>
    <name type="synonym">Anemone thalictroides</name>
    <dbReference type="NCBI Taxonomy" id="46969"/>
    <lineage>
        <taxon>Eukaryota</taxon>
        <taxon>Viridiplantae</taxon>
        <taxon>Streptophyta</taxon>
        <taxon>Embryophyta</taxon>
        <taxon>Tracheophyta</taxon>
        <taxon>Spermatophyta</taxon>
        <taxon>Magnoliopsida</taxon>
        <taxon>Ranunculales</taxon>
        <taxon>Ranunculaceae</taxon>
        <taxon>Thalictroideae</taxon>
        <taxon>Thalictrum</taxon>
    </lineage>
</organism>
<gene>
    <name evidence="1" type="ORF">FRX31_029277</name>
</gene>
<protein>
    <submittedName>
        <fullName evidence="1">Uncharacterized protein</fullName>
    </submittedName>
</protein>
<dbReference type="AlphaFoldDB" id="A0A7J6V7Y0"/>
<dbReference type="Proteomes" id="UP000554482">
    <property type="component" value="Unassembled WGS sequence"/>
</dbReference>
<evidence type="ECO:0000313" key="2">
    <source>
        <dbReference type="Proteomes" id="UP000554482"/>
    </source>
</evidence>
<keyword evidence="2" id="KW-1185">Reference proteome</keyword>
<accession>A0A7J6V7Y0</accession>
<proteinExistence type="predicted"/>
<evidence type="ECO:0000313" key="1">
    <source>
        <dbReference type="EMBL" id="KAF5181136.1"/>
    </source>
</evidence>
<sequence length="88" mass="10320">MQLVEEMMLSFWQTPHLIPHRFRVLYTLITVFSSQILFSTPYCLSSSTLLLLLSPIEQPNREQKELRDATEMVDATGQFVIVNWMMNI</sequence>
<dbReference type="EMBL" id="JABWDY010036539">
    <property type="protein sequence ID" value="KAF5181136.1"/>
    <property type="molecule type" value="Genomic_DNA"/>
</dbReference>
<reference evidence="1 2" key="1">
    <citation type="submission" date="2020-06" db="EMBL/GenBank/DDBJ databases">
        <title>Transcriptomic and genomic resources for Thalictrum thalictroides and T. hernandezii: Facilitating candidate gene discovery in an emerging model plant lineage.</title>
        <authorList>
            <person name="Arias T."/>
            <person name="Riano-Pachon D.M."/>
            <person name="Di Stilio V.S."/>
        </authorList>
    </citation>
    <scope>NUCLEOTIDE SEQUENCE [LARGE SCALE GENOMIC DNA]</scope>
    <source>
        <strain evidence="2">cv. WT478/WT964</strain>
        <tissue evidence="1">Leaves</tissue>
    </source>
</reference>
<comment type="caution">
    <text evidence="1">The sequence shown here is derived from an EMBL/GenBank/DDBJ whole genome shotgun (WGS) entry which is preliminary data.</text>
</comment>